<comment type="caution">
    <text evidence="4">The sequence shown here is derived from an EMBL/GenBank/DDBJ whole genome shotgun (WGS) entry which is preliminary data.</text>
</comment>
<dbReference type="InterPro" id="IPR003684">
    <property type="entry name" value="Porin_alphabac"/>
</dbReference>
<feature type="non-terminal residue" evidence="4">
    <location>
        <position position="209"/>
    </location>
</feature>
<proteinExistence type="inferred from homology"/>
<dbReference type="AlphaFoldDB" id="A0A5S4TT24"/>
<keyword evidence="3" id="KW-0472">Membrane</keyword>
<evidence type="ECO:0000313" key="4">
    <source>
        <dbReference type="EMBL" id="TYK98208.1"/>
    </source>
</evidence>
<keyword evidence="2" id="KW-0813">Transport</keyword>
<gene>
    <name evidence="4" type="ORF">E0F66_10240</name>
</gene>
<evidence type="ECO:0000256" key="2">
    <source>
        <dbReference type="ARBA" id="ARBA00022448"/>
    </source>
</evidence>
<reference evidence="4 5" key="1">
    <citation type="submission" date="2019-02" db="EMBL/GenBank/DDBJ databases">
        <title>Novel genomic isolates of S. pyogenes and S. dysgalactiae subsp. equisimilis associated to necrotising fasciitis (NSTI).</title>
        <authorList>
            <person name="Barrantes I."/>
        </authorList>
    </citation>
    <scope>NUCLEOTIDE SEQUENCE [LARGE SCALE GENOMIC DNA]</scope>
    <source>
        <strain evidence="4 5">SPY2028</strain>
    </source>
</reference>
<name>A0A5S4TT24_STRPY</name>
<feature type="non-terminal residue" evidence="4">
    <location>
        <position position="1"/>
    </location>
</feature>
<evidence type="ECO:0000256" key="1">
    <source>
        <dbReference type="ARBA" id="ARBA00009521"/>
    </source>
</evidence>
<dbReference type="GO" id="GO:0016020">
    <property type="term" value="C:membrane"/>
    <property type="evidence" value="ECO:0007669"/>
    <property type="project" value="InterPro"/>
</dbReference>
<dbReference type="Pfam" id="PF02530">
    <property type="entry name" value="Porin_2"/>
    <property type="match status" value="1"/>
</dbReference>
<comment type="similarity">
    <text evidence="1">Belongs to the alphaproteobacteria porin family.</text>
</comment>
<protein>
    <submittedName>
        <fullName evidence="4">Porin</fullName>
    </submittedName>
</protein>
<evidence type="ECO:0000256" key="3">
    <source>
        <dbReference type="ARBA" id="ARBA00023136"/>
    </source>
</evidence>
<dbReference type="EMBL" id="SJLL01000086">
    <property type="protein sequence ID" value="TYK98208.1"/>
    <property type="molecule type" value="Genomic_DNA"/>
</dbReference>
<dbReference type="GO" id="GO:0015288">
    <property type="term" value="F:porin activity"/>
    <property type="evidence" value="ECO:0007669"/>
    <property type="project" value="InterPro"/>
</dbReference>
<dbReference type="Proteomes" id="UP000324058">
    <property type="component" value="Unassembled WGS sequence"/>
</dbReference>
<sequence length="209" mass="21207">VFVWMGSSYTANPAAPGSTIYSAIGTVPAPNNATTGNVAAGGFALYNAFIQFAGFTIGRAVSQFSAPWINYPGNNFDGLVGGGGTVTGVNQFSYTADFGQGVAATISAQDPTAYYQAGVNNLSAGGAYGVSDYAGTTVPDIVAMFRVDQAWGLFQASAAAHDNNVAYYGGAGLPNGGTELAGHPDDKWGWAAQLALSIKNIPTGPGDTI</sequence>
<accession>A0A5S4TT24</accession>
<organism evidence="4 5">
    <name type="scientific">Streptococcus pyogenes</name>
    <dbReference type="NCBI Taxonomy" id="1314"/>
    <lineage>
        <taxon>Bacteria</taxon>
        <taxon>Bacillati</taxon>
        <taxon>Bacillota</taxon>
        <taxon>Bacilli</taxon>
        <taxon>Lactobacillales</taxon>
        <taxon>Streptococcaceae</taxon>
        <taxon>Streptococcus</taxon>
    </lineage>
</organism>
<evidence type="ECO:0000313" key="5">
    <source>
        <dbReference type="Proteomes" id="UP000324058"/>
    </source>
</evidence>